<proteinExistence type="predicted"/>
<gene>
    <name evidence="1" type="primary">rita</name>
    <name evidence="1" type="ORF">g.18908</name>
</gene>
<dbReference type="AlphaFoldDB" id="A0A0A1XS17"/>
<dbReference type="EMBL" id="GBXI01000984">
    <property type="protein sequence ID" value="JAD13308.1"/>
    <property type="molecule type" value="Transcribed_RNA"/>
</dbReference>
<name>A0A0A1XS17_ZEUCU</name>
<protein>
    <submittedName>
        <fullName evidence="1">RBPJ-interacting and tubulin-associated protein</fullName>
    </submittedName>
</protein>
<accession>A0A0A1XS17</accession>
<organism evidence="1">
    <name type="scientific">Zeugodacus cucurbitae</name>
    <name type="common">Melon fruit fly</name>
    <name type="synonym">Bactrocera cucurbitae</name>
    <dbReference type="NCBI Taxonomy" id="28588"/>
    <lineage>
        <taxon>Eukaryota</taxon>
        <taxon>Metazoa</taxon>
        <taxon>Ecdysozoa</taxon>
        <taxon>Arthropoda</taxon>
        <taxon>Hexapoda</taxon>
        <taxon>Insecta</taxon>
        <taxon>Pterygota</taxon>
        <taxon>Neoptera</taxon>
        <taxon>Endopterygota</taxon>
        <taxon>Diptera</taxon>
        <taxon>Brachycera</taxon>
        <taxon>Muscomorpha</taxon>
        <taxon>Tephritoidea</taxon>
        <taxon>Tephritidae</taxon>
        <taxon>Zeugodacus</taxon>
        <taxon>Zeugodacus</taxon>
    </lineage>
</organism>
<reference evidence="1" key="2">
    <citation type="journal article" date="2015" name="Gigascience">
        <title>Reconstructing a comprehensive transcriptome assembly of a white-pupal translocated strain of the pest fruit fly Bactrocera cucurbitae.</title>
        <authorList>
            <person name="Sim S.B."/>
            <person name="Calla B."/>
            <person name="Hall B."/>
            <person name="DeRego T."/>
            <person name="Geib S.M."/>
        </authorList>
    </citation>
    <scope>NUCLEOTIDE SEQUENCE</scope>
</reference>
<sequence>LCCRFASLIYPSNVRETSWGSAVLLSSNTVSTDLSRAWQTPAPLTQSGIQEVGGTTSTQKGSPCRYSGSTHWTLRNRQPCDEARNAAGHELLFGGRRGENTKSFPLLWDPSRHLL</sequence>
<evidence type="ECO:0000313" key="1">
    <source>
        <dbReference type="EMBL" id="JAD13308.1"/>
    </source>
</evidence>
<feature type="non-terminal residue" evidence="1">
    <location>
        <position position="1"/>
    </location>
</feature>
<reference evidence="1" key="1">
    <citation type="submission" date="2014-11" db="EMBL/GenBank/DDBJ databases">
        <authorList>
            <person name="Geib S."/>
        </authorList>
    </citation>
    <scope>NUCLEOTIDE SEQUENCE</scope>
</reference>